<dbReference type="EMBL" id="CM007895">
    <property type="protein sequence ID" value="OTG23664.1"/>
    <property type="molecule type" value="Genomic_DNA"/>
</dbReference>
<dbReference type="AlphaFoldDB" id="A0A251UKN6"/>
<reference evidence="3" key="2">
    <citation type="submission" date="2017-02" db="EMBL/GenBank/DDBJ databases">
        <title>Sunflower complete genome.</title>
        <authorList>
            <person name="Langlade N."/>
            <person name="Munos S."/>
        </authorList>
    </citation>
    <scope>NUCLEOTIDE SEQUENCE [LARGE SCALE GENOMIC DNA]</scope>
    <source>
        <tissue evidence="3">Leaves</tissue>
    </source>
</reference>
<keyword evidence="1" id="KW-0472">Membrane</keyword>
<name>A0A251UKN6_HELAN</name>
<reference evidence="2 4" key="1">
    <citation type="journal article" date="2017" name="Nature">
        <title>The sunflower genome provides insights into oil metabolism, flowering and Asterid evolution.</title>
        <authorList>
            <person name="Badouin H."/>
            <person name="Gouzy J."/>
            <person name="Grassa C.J."/>
            <person name="Murat F."/>
            <person name="Staton S.E."/>
            <person name="Cottret L."/>
            <person name="Lelandais-Briere C."/>
            <person name="Owens G.L."/>
            <person name="Carrere S."/>
            <person name="Mayjonade B."/>
            <person name="Legrand L."/>
            <person name="Gill N."/>
            <person name="Kane N.C."/>
            <person name="Bowers J.E."/>
            <person name="Hubner S."/>
            <person name="Bellec A."/>
            <person name="Berard A."/>
            <person name="Berges H."/>
            <person name="Blanchet N."/>
            <person name="Boniface M.C."/>
            <person name="Brunel D."/>
            <person name="Catrice O."/>
            <person name="Chaidir N."/>
            <person name="Claudel C."/>
            <person name="Donnadieu C."/>
            <person name="Faraut T."/>
            <person name="Fievet G."/>
            <person name="Helmstetter N."/>
            <person name="King M."/>
            <person name="Knapp S.J."/>
            <person name="Lai Z."/>
            <person name="Le Paslier M.C."/>
            <person name="Lippi Y."/>
            <person name="Lorenzon L."/>
            <person name="Mandel J.R."/>
            <person name="Marage G."/>
            <person name="Marchand G."/>
            <person name="Marquand E."/>
            <person name="Bret-Mestries E."/>
            <person name="Morien E."/>
            <person name="Nambeesan S."/>
            <person name="Nguyen T."/>
            <person name="Pegot-Espagnet P."/>
            <person name="Pouilly N."/>
            <person name="Raftis F."/>
            <person name="Sallet E."/>
            <person name="Schiex T."/>
            <person name="Thomas J."/>
            <person name="Vandecasteele C."/>
            <person name="Vares D."/>
            <person name="Vear F."/>
            <person name="Vautrin S."/>
            <person name="Crespi M."/>
            <person name="Mangin B."/>
            <person name="Burke J.M."/>
            <person name="Salse J."/>
            <person name="Munos S."/>
            <person name="Vincourt P."/>
            <person name="Rieseberg L.H."/>
            <person name="Langlade N.B."/>
        </authorList>
    </citation>
    <scope>NUCLEOTIDE SEQUENCE [LARGE SCALE GENOMIC DNA]</scope>
    <source>
        <strain evidence="4">cv. SF193</strain>
        <tissue evidence="2">Leaves</tissue>
    </source>
</reference>
<gene>
    <name evidence="3" type="ORF">HannXRQ_Chr06g0184961</name>
    <name evidence="2" type="ORF">HanXRQr2_Chr06g0277711</name>
</gene>
<accession>A0A251UKN6</accession>
<organism evidence="3 4">
    <name type="scientific">Helianthus annuus</name>
    <name type="common">Common sunflower</name>
    <dbReference type="NCBI Taxonomy" id="4232"/>
    <lineage>
        <taxon>Eukaryota</taxon>
        <taxon>Viridiplantae</taxon>
        <taxon>Streptophyta</taxon>
        <taxon>Embryophyta</taxon>
        <taxon>Tracheophyta</taxon>
        <taxon>Spermatophyta</taxon>
        <taxon>Magnoliopsida</taxon>
        <taxon>eudicotyledons</taxon>
        <taxon>Gunneridae</taxon>
        <taxon>Pentapetalae</taxon>
        <taxon>asterids</taxon>
        <taxon>campanulids</taxon>
        <taxon>Asterales</taxon>
        <taxon>Asteraceae</taxon>
        <taxon>Asteroideae</taxon>
        <taxon>Heliantheae alliance</taxon>
        <taxon>Heliantheae</taxon>
        <taxon>Helianthus</taxon>
    </lineage>
</organism>
<keyword evidence="4" id="KW-1185">Reference proteome</keyword>
<dbReference type="Gramene" id="mRNA:HanXRQr2_Chr06g0277711">
    <property type="protein sequence ID" value="mRNA:HanXRQr2_Chr06g0277711"/>
    <property type="gene ID" value="HanXRQr2_Chr06g0277711"/>
</dbReference>
<evidence type="ECO:0000313" key="2">
    <source>
        <dbReference type="EMBL" id="KAF5803975.1"/>
    </source>
</evidence>
<evidence type="ECO:0000313" key="4">
    <source>
        <dbReference type="Proteomes" id="UP000215914"/>
    </source>
</evidence>
<feature type="transmembrane region" description="Helical" evidence="1">
    <location>
        <begin position="32"/>
        <end position="52"/>
    </location>
</feature>
<proteinExistence type="predicted"/>
<protein>
    <submittedName>
        <fullName evidence="3">Uncharacterized protein</fullName>
    </submittedName>
</protein>
<keyword evidence="1" id="KW-1133">Transmembrane helix</keyword>
<evidence type="ECO:0000313" key="3">
    <source>
        <dbReference type="EMBL" id="OTG23664.1"/>
    </source>
</evidence>
<dbReference type="Proteomes" id="UP000215914">
    <property type="component" value="Chromosome 6"/>
</dbReference>
<reference evidence="2" key="3">
    <citation type="submission" date="2020-06" db="EMBL/GenBank/DDBJ databases">
        <title>Helianthus annuus Genome sequencing and assembly Release 2.</title>
        <authorList>
            <person name="Gouzy J."/>
            <person name="Langlade N."/>
            <person name="Munos S."/>
        </authorList>
    </citation>
    <scope>NUCLEOTIDE SEQUENCE</scope>
    <source>
        <tissue evidence="2">Leaves</tissue>
    </source>
</reference>
<dbReference type="EMBL" id="MNCJ02000321">
    <property type="protein sequence ID" value="KAF5803975.1"/>
    <property type="molecule type" value="Genomic_DNA"/>
</dbReference>
<keyword evidence="1" id="KW-0812">Transmembrane</keyword>
<sequence>MSVTDFKFCMDSHQQYKNYRQTIATICKRLTIYYKSMIVGIIFPSLTVRNLWRMMIAKDTFISYRSNHSLRDVLLQIVSYQLLYLETKYQAGSKSHNLGIV</sequence>
<dbReference type="InParanoid" id="A0A251UKN6"/>
<evidence type="ECO:0000256" key="1">
    <source>
        <dbReference type="SAM" id="Phobius"/>
    </source>
</evidence>